<protein>
    <submittedName>
        <fullName evidence="2">Uncharacterized protein</fullName>
    </submittedName>
</protein>
<reference evidence="3" key="1">
    <citation type="journal article" date="2015" name="Nat. Genet.">
        <title>The genome and transcriptome of the zoonotic hookworm Ancylostoma ceylanicum identify infection-specific gene families.</title>
        <authorList>
            <person name="Schwarz E.M."/>
            <person name="Hu Y."/>
            <person name="Antoshechkin I."/>
            <person name="Miller M.M."/>
            <person name="Sternberg P.W."/>
            <person name="Aroian R.V."/>
        </authorList>
    </citation>
    <scope>NUCLEOTIDE SEQUENCE</scope>
    <source>
        <strain evidence="3">HY135</strain>
    </source>
</reference>
<comment type="caution">
    <text evidence="2">The sequence shown here is derived from an EMBL/GenBank/DDBJ whole genome shotgun (WGS) entry which is preliminary data.</text>
</comment>
<name>A0A016U833_9BILA</name>
<dbReference type="Proteomes" id="UP000024635">
    <property type="component" value="Unassembled WGS sequence"/>
</dbReference>
<dbReference type="AlphaFoldDB" id="A0A016U833"/>
<gene>
    <name evidence="2" type="primary">Acey_s0052.g2186</name>
    <name evidence="2" type="ORF">Y032_0052g2186</name>
</gene>
<feature type="region of interest" description="Disordered" evidence="1">
    <location>
        <begin position="205"/>
        <end position="247"/>
    </location>
</feature>
<evidence type="ECO:0000256" key="1">
    <source>
        <dbReference type="SAM" id="MobiDB-lite"/>
    </source>
</evidence>
<accession>A0A016U833</accession>
<sequence>MQAEIETLPSKPYLADCSPTDDHKFKRISWKMSIDCELEWSLSAGMDFATEAGTSQADLDGAGACEALFPRKVTPWSAIGMPKHIFIKGPSRKMKFSSAWKSTIRSLLPVIVQMPQLVDLERCPVPALGARLTISKDMRFNPLRTSTPLLGPGSGDMDGSRLRSPAETAPAAITTQQRSHEEANREGAATSSTVVCHQECNNVEEQHPGGVGNSFDSQLNSLHNEDNQEDGGSGEPQPGVEPAPYFSANPLQRLTDEQLLVFSMKVYDQTSLQQIERDFRFSSYNSRRGVHMTADLYLDTSRKIMQDHGWHQDVLCSFCGSNLQSKNAICQDPDCKLQRKRDPIDVVRLIGLANEYYKLGRRDLETLVHQQIEMAHQINVSMTLLTRSAETASSLQRQLTQEARRRVRIYADHFGSPDYKPAAGEYAIPESRFGPGCSLAEVYLGLQNSETFPKVVNEMDAHRFFRQFVKDVVTKAYDPPNRMYVTARKRPHANDFIELPYRIIVDFVIDTMKAGGAALFDEEDELERSRTEKGKLHCIQVALEIYRRQLKTGEDEDENEEQEE</sequence>
<feature type="region of interest" description="Disordered" evidence="1">
    <location>
        <begin position="145"/>
        <end position="190"/>
    </location>
</feature>
<dbReference type="OrthoDB" id="5904799at2759"/>
<dbReference type="EMBL" id="JARK01001388">
    <property type="protein sequence ID" value="EYC11051.1"/>
    <property type="molecule type" value="Genomic_DNA"/>
</dbReference>
<keyword evidence="3" id="KW-1185">Reference proteome</keyword>
<evidence type="ECO:0000313" key="2">
    <source>
        <dbReference type="EMBL" id="EYC11051.1"/>
    </source>
</evidence>
<evidence type="ECO:0000313" key="3">
    <source>
        <dbReference type="Proteomes" id="UP000024635"/>
    </source>
</evidence>
<proteinExistence type="predicted"/>
<organism evidence="2 3">
    <name type="scientific">Ancylostoma ceylanicum</name>
    <dbReference type="NCBI Taxonomy" id="53326"/>
    <lineage>
        <taxon>Eukaryota</taxon>
        <taxon>Metazoa</taxon>
        <taxon>Ecdysozoa</taxon>
        <taxon>Nematoda</taxon>
        <taxon>Chromadorea</taxon>
        <taxon>Rhabditida</taxon>
        <taxon>Rhabditina</taxon>
        <taxon>Rhabditomorpha</taxon>
        <taxon>Strongyloidea</taxon>
        <taxon>Ancylostomatidae</taxon>
        <taxon>Ancylostomatinae</taxon>
        <taxon>Ancylostoma</taxon>
    </lineage>
</organism>